<dbReference type="RefSeq" id="WP_121195757.1">
    <property type="nucleotide sequence ID" value="NZ_RBKU01000001.1"/>
</dbReference>
<evidence type="ECO:0000313" key="2">
    <source>
        <dbReference type="Proteomes" id="UP000268007"/>
    </source>
</evidence>
<gene>
    <name evidence="1" type="ORF">BDD43_0188</name>
</gene>
<proteinExistence type="predicted"/>
<keyword evidence="2" id="KW-1185">Reference proteome</keyword>
<accession>A0A495IVP8</accession>
<organism evidence="1 2">
    <name type="scientific">Mucilaginibacter gracilis</name>
    <dbReference type="NCBI Taxonomy" id="423350"/>
    <lineage>
        <taxon>Bacteria</taxon>
        <taxon>Pseudomonadati</taxon>
        <taxon>Bacteroidota</taxon>
        <taxon>Sphingobacteriia</taxon>
        <taxon>Sphingobacteriales</taxon>
        <taxon>Sphingobacteriaceae</taxon>
        <taxon>Mucilaginibacter</taxon>
    </lineage>
</organism>
<sequence>MNNIVWILKPLKDNSNYIDLVVNLSNKEGVDLSNYDVSQVSSVVYSFKDEIVEHLLNNGFSSLISADLLLEDVVAKDTPANKIIPLLQRYLDKIGIKDELIIVDPYFFAKSKNPDYVTIVIQVLAKYLLQITQLIFITNYSIDATLKAAIEFSLKKLNPSLNIIHQLSYDYHDRFWISGDREKGVVMGTSLNGLGNKLALVDRLNIVDVRLIVKELISDGLI</sequence>
<name>A0A495IVP8_9SPHI</name>
<protein>
    <submittedName>
        <fullName evidence="1">Uncharacterized protein</fullName>
    </submittedName>
</protein>
<dbReference type="AlphaFoldDB" id="A0A495IVP8"/>
<dbReference type="EMBL" id="RBKU01000001">
    <property type="protein sequence ID" value="RKR80094.1"/>
    <property type="molecule type" value="Genomic_DNA"/>
</dbReference>
<dbReference type="Proteomes" id="UP000268007">
    <property type="component" value="Unassembled WGS sequence"/>
</dbReference>
<comment type="caution">
    <text evidence="1">The sequence shown here is derived from an EMBL/GenBank/DDBJ whole genome shotgun (WGS) entry which is preliminary data.</text>
</comment>
<reference evidence="1 2" key="1">
    <citation type="submission" date="2018-10" db="EMBL/GenBank/DDBJ databases">
        <title>Genomic Encyclopedia of Archaeal and Bacterial Type Strains, Phase II (KMG-II): from individual species to whole genera.</title>
        <authorList>
            <person name="Goeker M."/>
        </authorList>
    </citation>
    <scope>NUCLEOTIDE SEQUENCE [LARGE SCALE GENOMIC DNA]</scope>
    <source>
        <strain evidence="1 2">DSM 18602</strain>
    </source>
</reference>
<dbReference type="OrthoDB" id="7063626at2"/>
<evidence type="ECO:0000313" key="1">
    <source>
        <dbReference type="EMBL" id="RKR80094.1"/>
    </source>
</evidence>